<dbReference type="EMBL" id="KV017464">
    <property type="protein sequence ID" value="KZV18377.1"/>
    <property type="molecule type" value="Genomic_DNA"/>
</dbReference>
<keyword evidence="2" id="KW-1185">Reference proteome</keyword>
<organism evidence="1 2">
    <name type="scientific">Dorcoceras hygrometricum</name>
    <dbReference type="NCBI Taxonomy" id="472368"/>
    <lineage>
        <taxon>Eukaryota</taxon>
        <taxon>Viridiplantae</taxon>
        <taxon>Streptophyta</taxon>
        <taxon>Embryophyta</taxon>
        <taxon>Tracheophyta</taxon>
        <taxon>Spermatophyta</taxon>
        <taxon>Magnoliopsida</taxon>
        <taxon>eudicotyledons</taxon>
        <taxon>Gunneridae</taxon>
        <taxon>Pentapetalae</taxon>
        <taxon>asterids</taxon>
        <taxon>lamiids</taxon>
        <taxon>Lamiales</taxon>
        <taxon>Gesneriaceae</taxon>
        <taxon>Didymocarpoideae</taxon>
        <taxon>Trichosporeae</taxon>
        <taxon>Loxocarpinae</taxon>
        <taxon>Dorcoceras</taxon>
    </lineage>
</organism>
<name>A0A2Z7ABH8_9LAMI</name>
<protein>
    <submittedName>
        <fullName evidence="1">Uncharacterized protein</fullName>
    </submittedName>
</protein>
<dbReference type="Proteomes" id="UP000250235">
    <property type="component" value="Unassembled WGS sequence"/>
</dbReference>
<gene>
    <name evidence="1" type="ORF">F511_24899</name>
</gene>
<proteinExistence type="predicted"/>
<evidence type="ECO:0000313" key="2">
    <source>
        <dbReference type="Proteomes" id="UP000250235"/>
    </source>
</evidence>
<accession>A0A2Z7ABH8</accession>
<sequence>MDMGLTQVHWAGSSPYSTAAPPCRRRRDRTCSDRRVEEIPFVSNSSGLLLQAYEGVTFPVVDLIKEDLPPPTVKSQNFLANFKLPLRPRETGSGFATTPTINARNIEKREMCNIRDLIYPGSYLPDSKQRFHFLGSPFCKLINIDLLTANIDRALSDPFLIVSMSERSKLLPAGATRTRSLHTTNILTCTRFPVVGITTPN</sequence>
<reference evidence="1 2" key="1">
    <citation type="journal article" date="2015" name="Proc. Natl. Acad. Sci. U.S.A.">
        <title>The resurrection genome of Boea hygrometrica: A blueprint for survival of dehydration.</title>
        <authorList>
            <person name="Xiao L."/>
            <person name="Yang G."/>
            <person name="Zhang L."/>
            <person name="Yang X."/>
            <person name="Zhao S."/>
            <person name="Ji Z."/>
            <person name="Zhou Q."/>
            <person name="Hu M."/>
            <person name="Wang Y."/>
            <person name="Chen M."/>
            <person name="Xu Y."/>
            <person name="Jin H."/>
            <person name="Xiao X."/>
            <person name="Hu G."/>
            <person name="Bao F."/>
            <person name="Hu Y."/>
            <person name="Wan P."/>
            <person name="Li L."/>
            <person name="Deng X."/>
            <person name="Kuang T."/>
            <person name="Xiang C."/>
            <person name="Zhu J.K."/>
            <person name="Oliver M.J."/>
            <person name="He Y."/>
        </authorList>
    </citation>
    <scope>NUCLEOTIDE SEQUENCE [LARGE SCALE GENOMIC DNA]</scope>
    <source>
        <strain evidence="2">cv. XS01</strain>
    </source>
</reference>
<evidence type="ECO:0000313" key="1">
    <source>
        <dbReference type="EMBL" id="KZV18377.1"/>
    </source>
</evidence>
<dbReference type="AlphaFoldDB" id="A0A2Z7ABH8"/>